<dbReference type="SUPFAM" id="SSF49998">
    <property type="entry name" value="Amine oxidase catalytic domain"/>
    <property type="match status" value="1"/>
</dbReference>
<reference evidence="13 14" key="1">
    <citation type="journal article" date="2016" name="Nat. Commun.">
        <title>Ectomycorrhizal ecology is imprinted in the genome of the dominant symbiotic fungus Cenococcum geophilum.</title>
        <authorList>
            <consortium name="DOE Joint Genome Institute"/>
            <person name="Peter M."/>
            <person name="Kohler A."/>
            <person name="Ohm R.A."/>
            <person name="Kuo A."/>
            <person name="Krutzmann J."/>
            <person name="Morin E."/>
            <person name="Arend M."/>
            <person name="Barry K.W."/>
            <person name="Binder M."/>
            <person name="Choi C."/>
            <person name="Clum A."/>
            <person name="Copeland A."/>
            <person name="Grisel N."/>
            <person name="Haridas S."/>
            <person name="Kipfer T."/>
            <person name="LaButti K."/>
            <person name="Lindquist E."/>
            <person name="Lipzen A."/>
            <person name="Maire R."/>
            <person name="Meier B."/>
            <person name="Mihaltcheva S."/>
            <person name="Molinier V."/>
            <person name="Murat C."/>
            <person name="Poggeler S."/>
            <person name="Quandt C.A."/>
            <person name="Sperisen C."/>
            <person name="Tritt A."/>
            <person name="Tisserant E."/>
            <person name="Crous P.W."/>
            <person name="Henrissat B."/>
            <person name="Nehls U."/>
            <person name="Egli S."/>
            <person name="Spatafora J.W."/>
            <person name="Grigoriev I.V."/>
            <person name="Martin F.M."/>
        </authorList>
    </citation>
    <scope>NUCLEOTIDE SEQUENCE [LARGE SCALE GENOMIC DNA]</scope>
    <source>
        <strain evidence="13 14">CBS 207.34</strain>
    </source>
</reference>
<feature type="active site" description="Proton acceptor" evidence="7">
    <location>
        <position position="369"/>
    </location>
</feature>
<evidence type="ECO:0000256" key="4">
    <source>
        <dbReference type="ARBA" id="ARBA00022772"/>
    </source>
</evidence>
<gene>
    <name evidence="13" type="ORF">AOQ84DRAFT_346250</name>
</gene>
<dbReference type="PANTHER" id="PTHR10638:SF20">
    <property type="entry name" value="AMINE OXIDASE"/>
    <property type="match status" value="1"/>
</dbReference>
<dbReference type="Pfam" id="PF02727">
    <property type="entry name" value="Cu_amine_oxidN2"/>
    <property type="match status" value="1"/>
</dbReference>
<dbReference type="InterPro" id="IPR049948">
    <property type="entry name" value="Cu_Am_ox_TPQ-bd"/>
</dbReference>
<dbReference type="EC" id="1.4.3.-" evidence="9"/>
<comment type="cofactor">
    <cofactor evidence="1">
        <name>Cu cation</name>
        <dbReference type="ChEBI" id="CHEBI:23378"/>
    </cofactor>
</comment>
<keyword evidence="14" id="KW-1185">Reference proteome</keyword>
<evidence type="ECO:0000256" key="6">
    <source>
        <dbReference type="ARBA" id="ARBA00023008"/>
    </source>
</evidence>
<dbReference type="EMBL" id="KV750510">
    <property type="protein sequence ID" value="OCL04443.1"/>
    <property type="molecule type" value="Genomic_DNA"/>
</dbReference>
<proteinExistence type="inferred from homology"/>
<dbReference type="Gene3D" id="2.70.98.20">
    <property type="entry name" value="Copper amine oxidase, catalytic domain"/>
    <property type="match status" value="1"/>
</dbReference>
<dbReference type="Pfam" id="PF01179">
    <property type="entry name" value="Cu_amine_oxid"/>
    <property type="match status" value="1"/>
</dbReference>
<comment type="cofactor">
    <cofactor evidence="9">
        <name>Cu cation</name>
        <dbReference type="ChEBI" id="CHEBI:23378"/>
    </cofactor>
    <text evidence="9">Contains 1 topaquinone per subunit.</text>
</comment>
<dbReference type="PRINTS" id="PR00766">
    <property type="entry name" value="CUDAOXIDASE"/>
</dbReference>
<feature type="domain" description="Copper amine oxidase N2-terminal" evidence="11">
    <location>
        <begin position="47"/>
        <end position="123"/>
    </location>
</feature>
<dbReference type="Gene3D" id="3.10.450.40">
    <property type="match status" value="2"/>
</dbReference>
<dbReference type="Proteomes" id="UP000250140">
    <property type="component" value="Unassembled WGS sequence"/>
</dbReference>
<evidence type="ECO:0000313" key="14">
    <source>
        <dbReference type="Proteomes" id="UP000250140"/>
    </source>
</evidence>
<comment type="similarity">
    <text evidence="2 9">Belongs to the copper/topaquinone oxidase family.</text>
</comment>
<feature type="domain" description="Copper amine oxidase catalytic" evidence="10">
    <location>
        <begin position="296"/>
        <end position="697"/>
    </location>
</feature>
<dbReference type="GO" id="GO:0009308">
    <property type="term" value="P:amine metabolic process"/>
    <property type="evidence" value="ECO:0007669"/>
    <property type="project" value="UniProtKB-UniRule"/>
</dbReference>
<feature type="active site" description="Schiff-base intermediate with substrate; via topaquinone" evidence="7">
    <location>
        <position position="450"/>
    </location>
</feature>
<dbReference type="InterPro" id="IPR016182">
    <property type="entry name" value="Cu_amine_oxidase_N-reg"/>
</dbReference>
<keyword evidence="4 7" id="KW-0801">TPQ</keyword>
<sequence length="763" mass="84701">MKSGGLRLKKRQPAGSGICATGNRALFTAPQKNIFLGLTDLEAASATSFLHSQSNLNLTAATNATSWDNIILGLELLQPNKSDALSYLDSGAPAPGRYARATVQFGATDEPYIQEWMVGPLPVTNGTTSCTPLNYIYNKGRGYQRVYNADAEALAAFNGKIGSEVLDITLQLLNGSATNSPNDTLVIAGNDPLIHENGIIVQWNQFWGVSTSFIFDETLLPTGLEFKVNVTGRNPSGWSVIGWYYNGNFYETADDLRKAMKVPGFSILGPNVDGPWGSTDQAGEILPNDQLYPPISIQPNGPRFSVDIEEKYVEWMDFSFYISFNKDTGMQLHNIKFKGERIIYELGMQEALAHYAGMDPLQSTTAYLDSMYGFGAGSYELVGGFDCPDYATYLNASFYTTETTHTHPNALCLFELDTGYPLQRHLTETYVSVTKNIILVLRSVSTVGNYDYMFEYAFYLDGSIHVTVRASGYIQGAYFAKSGDYGFHIHDKLSGSMHDHVLNYKLDLDIHGTANSLMKTAIVPVTETYPWSGGVARNTMKLEKSFLESENEGKINWDPNGVFTYTVVNKDRPNQFGEYGGYRIAPGIGNTAFLVIQNSTSLGQAANWDSHHLFAVRRKDTEPRSAYPYNSYEPEAPVVDFNKFFDGESLDQEDLVIYFNLGMHHIPDTADLPNTIFSSARSSMVIRPQNYLPRDPSRNTIHQVRVNFNNGAVTELENFGAVKPTCSFDMSDVFFNISSFDGEVIIPEYPYEPNEYYITNPGG</sequence>
<dbReference type="OrthoDB" id="3341590at2759"/>
<name>A0A8E2JP81_9PEZI</name>
<dbReference type="GO" id="GO:0048038">
    <property type="term" value="F:quinone binding"/>
    <property type="evidence" value="ECO:0007669"/>
    <property type="project" value="InterPro"/>
</dbReference>
<keyword evidence="6 9" id="KW-0186">Copper</keyword>
<dbReference type="GO" id="GO:0005886">
    <property type="term" value="C:plasma membrane"/>
    <property type="evidence" value="ECO:0007669"/>
    <property type="project" value="TreeGrafter"/>
</dbReference>
<comment type="PTM">
    <text evidence="8 9">Topaquinone (TPQ) is generated by copper-dependent autoxidation of a specific tyrosyl residue.</text>
</comment>
<accession>A0A8E2JP81</accession>
<dbReference type="InterPro" id="IPR015328">
    <property type="entry name" value="DUF1965"/>
</dbReference>
<dbReference type="InterPro" id="IPR015800">
    <property type="entry name" value="Cu_amine_oxidase_N2"/>
</dbReference>
<evidence type="ECO:0000259" key="12">
    <source>
        <dbReference type="Pfam" id="PF09248"/>
    </source>
</evidence>
<dbReference type="InterPro" id="IPR000269">
    <property type="entry name" value="Cu_amine_oxidase"/>
</dbReference>
<evidence type="ECO:0000256" key="8">
    <source>
        <dbReference type="PIRSR" id="PIRSR600269-51"/>
    </source>
</evidence>
<evidence type="ECO:0000256" key="3">
    <source>
        <dbReference type="ARBA" id="ARBA00022723"/>
    </source>
</evidence>
<keyword evidence="5 9" id="KW-0560">Oxidoreductase</keyword>
<dbReference type="FunFam" id="2.70.98.20:FF:000002">
    <property type="entry name" value="Amine oxidase"/>
    <property type="match status" value="1"/>
</dbReference>
<evidence type="ECO:0000256" key="1">
    <source>
        <dbReference type="ARBA" id="ARBA00001935"/>
    </source>
</evidence>
<evidence type="ECO:0000313" key="13">
    <source>
        <dbReference type="EMBL" id="OCL04443.1"/>
    </source>
</evidence>
<evidence type="ECO:0000256" key="5">
    <source>
        <dbReference type="ARBA" id="ARBA00023002"/>
    </source>
</evidence>
<dbReference type="AlphaFoldDB" id="A0A8E2JP81"/>
<dbReference type="GO" id="GO:0008131">
    <property type="term" value="F:primary methylamine oxidase activity"/>
    <property type="evidence" value="ECO:0007669"/>
    <property type="project" value="InterPro"/>
</dbReference>
<dbReference type="PROSITE" id="PS01164">
    <property type="entry name" value="COPPER_AMINE_OXID_1"/>
    <property type="match status" value="1"/>
</dbReference>
<evidence type="ECO:0000256" key="2">
    <source>
        <dbReference type="ARBA" id="ARBA00007983"/>
    </source>
</evidence>
<feature type="domain" description="DUF1965" evidence="12">
    <location>
        <begin position="217"/>
        <end position="284"/>
    </location>
</feature>
<dbReference type="InterPro" id="IPR015798">
    <property type="entry name" value="Cu_amine_oxidase_C"/>
</dbReference>
<dbReference type="Pfam" id="PF09248">
    <property type="entry name" value="DUF1965"/>
    <property type="match status" value="1"/>
</dbReference>
<protein>
    <recommendedName>
        <fullName evidence="9">Amine oxidase</fullName>
        <ecNumber evidence="9">1.4.3.-</ecNumber>
    </recommendedName>
</protein>
<evidence type="ECO:0000256" key="7">
    <source>
        <dbReference type="PIRSR" id="PIRSR600269-50"/>
    </source>
</evidence>
<evidence type="ECO:0000259" key="10">
    <source>
        <dbReference type="Pfam" id="PF01179"/>
    </source>
</evidence>
<dbReference type="SUPFAM" id="SSF54416">
    <property type="entry name" value="Amine oxidase N-terminal region"/>
    <property type="match status" value="2"/>
</dbReference>
<feature type="modified residue" description="2',4',5'-topaquinone" evidence="8">
    <location>
        <position position="450"/>
    </location>
</feature>
<dbReference type="FunFam" id="3.10.450.40:FF:000018">
    <property type="entry name" value="Amine oxidase"/>
    <property type="match status" value="1"/>
</dbReference>
<organism evidence="13 14">
    <name type="scientific">Glonium stellatum</name>
    <dbReference type="NCBI Taxonomy" id="574774"/>
    <lineage>
        <taxon>Eukaryota</taxon>
        <taxon>Fungi</taxon>
        <taxon>Dikarya</taxon>
        <taxon>Ascomycota</taxon>
        <taxon>Pezizomycotina</taxon>
        <taxon>Dothideomycetes</taxon>
        <taxon>Pleosporomycetidae</taxon>
        <taxon>Gloniales</taxon>
        <taxon>Gloniaceae</taxon>
        <taxon>Glonium</taxon>
    </lineage>
</organism>
<dbReference type="PANTHER" id="PTHR10638">
    <property type="entry name" value="COPPER AMINE OXIDASE"/>
    <property type="match status" value="1"/>
</dbReference>
<keyword evidence="3 9" id="KW-0479">Metal-binding</keyword>
<evidence type="ECO:0000259" key="11">
    <source>
        <dbReference type="Pfam" id="PF02727"/>
    </source>
</evidence>
<evidence type="ECO:0000256" key="9">
    <source>
        <dbReference type="RuleBase" id="RU000672"/>
    </source>
</evidence>
<dbReference type="GO" id="GO:0005507">
    <property type="term" value="F:copper ion binding"/>
    <property type="evidence" value="ECO:0007669"/>
    <property type="project" value="InterPro"/>
</dbReference>
<dbReference type="InterPro" id="IPR036460">
    <property type="entry name" value="Cu_amine_oxidase_C_sf"/>
</dbReference>